<evidence type="ECO:0000256" key="1">
    <source>
        <dbReference type="ARBA" id="ARBA00004141"/>
    </source>
</evidence>
<dbReference type="InterPro" id="IPR005829">
    <property type="entry name" value="Sugar_transporter_CS"/>
</dbReference>
<organism evidence="8 9">
    <name type="scientific">Chryseolinea serpens</name>
    <dbReference type="NCBI Taxonomy" id="947013"/>
    <lineage>
        <taxon>Bacteria</taxon>
        <taxon>Pseudomonadati</taxon>
        <taxon>Bacteroidota</taxon>
        <taxon>Cytophagia</taxon>
        <taxon>Cytophagales</taxon>
        <taxon>Fulvivirgaceae</taxon>
        <taxon>Chryseolinea</taxon>
    </lineage>
</organism>
<feature type="transmembrane region" description="Helical" evidence="6">
    <location>
        <begin position="330"/>
        <end position="351"/>
    </location>
</feature>
<evidence type="ECO:0000313" key="9">
    <source>
        <dbReference type="Proteomes" id="UP000184212"/>
    </source>
</evidence>
<dbReference type="Proteomes" id="UP000184212">
    <property type="component" value="Unassembled WGS sequence"/>
</dbReference>
<keyword evidence="9" id="KW-1185">Reference proteome</keyword>
<proteinExistence type="predicted"/>
<dbReference type="AlphaFoldDB" id="A0A1M5VIA1"/>
<dbReference type="GO" id="GO:0022857">
    <property type="term" value="F:transmembrane transporter activity"/>
    <property type="evidence" value="ECO:0007669"/>
    <property type="project" value="InterPro"/>
</dbReference>
<comment type="subcellular location">
    <subcellularLocation>
        <location evidence="1">Membrane</location>
        <topology evidence="1">Multi-pass membrane protein</topology>
    </subcellularLocation>
</comment>
<feature type="transmembrane region" description="Helical" evidence="6">
    <location>
        <begin position="45"/>
        <end position="63"/>
    </location>
</feature>
<evidence type="ECO:0000256" key="2">
    <source>
        <dbReference type="ARBA" id="ARBA00022448"/>
    </source>
</evidence>
<dbReference type="InterPro" id="IPR036259">
    <property type="entry name" value="MFS_trans_sf"/>
</dbReference>
<feature type="transmembrane region" description="Helical" evidence="6">
    <location>
        <begin position="136"/>
        <end position="157"/>
    </location>
</feature>
<evidence type="ECO:0000256" key="5">
    <source>
        <dbReference type="ARBA" id="ARBA00023136"/>
    </source>
</evidence>
<dbReference type="EMBL" id="FQWQ01000004">
    <property type="protein sequence ID" value="SHH74976.1"/>
    <property type="molecule type" value="Genomic_DNA"/>
</dbReference>
<feature type="transmembrane region" description="Helical" evidence="6">
    <location>
        <begin position="294"/>
        <end position="318"/>
    </location>
</feature>
<dbReference type="InterPro" id="IPR020846">
    <property type="entry name" value="MFS_dom"/>
</dbReference>
<feature type="transmembrane region" description="Helical" evidence="6">
    <location>
        <begin position="107"/>
        <end position="124"/>
    </location>
</feature>
<feature type="transmembrane region" description="Helical" evidence="6">
    <location>
        <begin position="427"/>
        <end position="446"/>
    </location>
</feature>
<evidence type="ECO:0000256" key="4">
    <source>
        <dbReference type="ARBA" id="ARBA00022989"/>
    </source>
</evidence>
<feature type="transmembrane region" description="Helical" evidence="6">
    <location>
        <begin position="195"/>
        <end position="214"/>
    </location>
</feature>
<feature type="transmembrane region" description="Helical" evidence="6">
    <location>
        <begin position="220"/>
        <end position="242"/>
    </location>
</feature>
<dbReference type="PROSITE" id="PS00216">
    <property type="entry name" value="SUGAR_TRANSPORT_1"/>
    <property type="match status" value="1"/>
</dbReference>
<dbReference type="PANTHER" id="PTHR42718:SF9">
    <property type="entry name" value="MAJOR FACILITATOR SUPERFAMILY MULTIDRUG TRANSPORTER MFSC"/>
    <property type="match status" value="1"/>
</dbReference>
<dbReference type="SUPFAM" id="SSF103473">
    <property type="entry name" value="MFS general substrate transporter"/>
    <property type="match status" value="1"/>
</dbReference>
<dbReference type="PROSITE" id="PS50850">
    <property type="entry name" value="MFS"/>
    <property type="match status" value="1"/>
</dbReference>
<feature type="transmembrane region" description="Helical" evidence="6">
    <location>
        <begin position="392"/>
        <end position="415"/>
    </location>
</feature>
<dbReference type="InterPro" id="IPR011701">
    <property type="entry name" value="MFS"/>
</dbReference>
<feature type="transmembrane region" description="Helical" evidence="6">
    <location>
        <begin position="263"/>
        <end position="288"/>
    </location>
</feature>
<dbReference type="PRINTS" id="PR01036">
    <property type="entry name" value="TCRTETB"/>
</dbReference>
<protein>
    <submittedName>
        <fullName evidence="8">Drug resistance transporter, EmrB/QacA subfamily</fullName>
    </submittedName>
</protein>
<feature type="transmembrane region" description="Helical" evidence="6">
    <location>
        <begin position="75"/>
        <end position="101"/>
    </location>
</feature>
<keyword evidence="5 6" id="KW-0472">Membrane</keyword>
<keyword evidence="4 6" id="KW-1133">Transmembrane helix</keyword>
<dbReference type="PANTHER" id="PTHR42718">
    <property type="entry name" value="MAJOR FACILITATOR SUPERFAMILY MULTIDRUG TRANSPORTER MFSC"/>
    <property type="match status" value="1"/>
</dbReference>
<evidence type="ECO:0000313" key="8">
    <source>
        <dbReference type="EMBL" id="SHH74976.1"/>
    </source>
</evidence>
<feature type="transmembrane region" description="Helical" evidence="6">
    <location>
        <begin position="357"/>
        <end position="380"/>
    </location>
</feature>
<evidence type="ECO:0000256" key="6">
    <source>
        <dbReference type="SAM" id="Phobius"/>
    </source>
</evidence>
<dbReference type="STRING" id="947013.SAMN04488109_5129"/>
<dbReference type="Gene3D" id="1.20.1250.20">
    <property type="entry name" value="MFS general substrate transporter like domains"/>
    <property type="match status" value="1"/>
</dbReference>
<evidence type="ECO:0000259" key="7">
    <source>
        <dbReference type="PROSITE" id="PS50850"/>
    </source>
</evidence>
<gene>
    <name evidence="8" type="ORF">SAMN04488109_5129</name>
</gene>
<dbReference type="CDD" id="cd17321">
    <property type="entry name" value="MFS_MMR_MDR_like"/>
    <property type="match status" value="1"/>
</dbReference>
<dbReference type="RefSeq" id="WP_073140193.1">
    <property type="nucleotide sequence ID" value="NZ_FQWQ01000004.1"/>
</dbReference>
<dbReference type="GO" id="GO:0016020">
    <property type="term" value="C:membrane"/>
    <property type="evidence" value="ECO:0007669"/>
    <property type="project" value="UniProtKB-SubCell"/>
</dbReference>
<sequence length="455" mass="48938">MFLRKTLILTLASTAVFFEALDIAIVNLAAPIIQQALGLSVQSAQWLQTLYLIPYGGFLILGGKLADSYGRKRMFLWGAAIFLLTSLGAGCATTFTTLIAFRMLQGIGAAFIMPSALSIISFTFREPSERGRAMGIFSAFAAIGSGFGMSVGGMVATWAGWQWVFFINVPVIASTLWLAYRFIEPDSKDERQRTPDILSASLLTGAILLLSYLIHALPTFIAHPMWLAGVVMLLAAASYGFIRRSVASQNPLLQFDILLNRSTALAVGVFALLGAFFNSYLFIISLVLQNTLHYSAAHAGMLLFPFGILSMVVSKYVLGVLLNKLSLQHIGILGMMSMVVGAMAMFIFFRWNGAFPFLLLAMLCISGIGMAICIPSLMVMTVQEVAEENHGVASSLGTTAYFLGGGVGLSLLGLVGPSETGTMPVNFILITVWGAYALAGLIWMLVRLSARTVAV</sequence>
<accession>A0A1M5VIA1</accession>
<dbReference type="Pfam" id="PF07690">
    <property type="entry name" value="MFS_1"/>
    <property type="match status" value="1"/>
</dbReference>
<keyword evidence="2" id="KW-0813">Transport</keyword>
<keyword evidence="3 6" id="KW-0812">Transmembrane</keyword>
<name>A0A1M5VIA1_9BACT</name>
<dbReference type="OrthoDB" id="783189at2"/>
<reference evidence="8 9" key="1">
    <citation type="submission" date="2016-11" db="EMBL/GenBank/DDBJ databases">
        <authorList>
            <person name="Jaros S."/>
            <person name="Januszkiewicz K."/>
            <person name="Wedrychowicz H."/>
        </authorList>
    </citation>
    <scope>NUCLEOTIDE SEQUENCE [LARGE SCALE GENOMIC DNA]</scope>
    <source>
        <strain evidence="8 9">DSM 24574</strain>
    </source>
</reference>
<evidence type="ECO:0000256" key="3">
    <source>
        <dbReference type="ARBA" id="ARBA00022692"/>
    </source>
</evidence>
<feature type="domain" description="Major facilitator superfamily (MFS) profile" evidence="7">
    <location>
        <begin position="8"/>
        <end position="452"/>
    </location>
</feature>
<feature type="transmembrane region" description="Helical" evidence="6">
    <location>
        <begin position="163"/>
        <end position="183"/>
    </location>
</feature>
<dbReference type="Gene3D" id="1.20.1720.10">
    <property type="entry name" value="Multidrug resistance protein D"/>
    <property type="match status" value="1"/>
</dbReference>